<keyword evidence="3" id="KW-0597">Phosphoprotein</keyword>
<evidence type="ECO:0000256" key="5">
    <source>
        <dbReference type="ARBA" id="ARBA00023016"/>
    </source>
</evidence>
<comment type="similarity">
    <text evidence="9">Belongs to the HSF family.</text>
</comment>
<feature type="coiled-coil region" evidence="10">
    <location>
        <begin position="133"/>
        <end position="160"/>
    </location>
</feature>
<dbReference type="Gene3D" id="1.10.10.10">
    <property type="entry name" value="Winged helix-like DNA-binding domain superfamily/Winged helix DNA-binding domain"/>
    <property type="match status" value="1"/>
</dbReference>
<evidence type="ECO:0000313" key="14">
    <source>
        <dbReference type="Proteomes" id="UP001177003"/>
    </source>
</evidence>
<comment type="subcellular location">
    <subcellularLocation>
        <location evidence="1">Nucleus</location>
    </subcellularLocation>
</comment>
<keyword evidence="6" id="KW-0238">DNA-binding</keyword>
<keyword evidence="4" id="KW-0805">Transcription regulation</keyword>
<dbReference type="GO" id="GO:0005634">
    <property type="term" value="C:nucleus"/>
    <property type="evidence" value="ECO:0007669"/>
    <property type="project" value="UniProtKB-SubCell"/>
</dbReference>
<keyword evidence="8" id="KW-0539">Nucleus</keyword>
<dbReference type="EMBL" id="OX465083">
    <property type="protein sequence ID" value="CAI9292684.1"/>
    <property type="molecule type" value="Genomic_DNA"/>
</dbReference>
<evidence type="ECO:0000256" key="1">
    <source>
        <dbReference type="ARBA" id="ARBA00004123"/>
    </source>
</evidence>
<name>A0AA35ZIC1_LACSI</name>
<keyword evidence="7" id="KW-0804">Transcription</keyword>
<proteinExistence type="inferred from homology"/>
<evidence type="ECO:0000256" key="7">
    <source>
        <dbReference type="ARBA" id="ARBA00023163"/>
    </source>
</evidence>
<dbReference type="SMART" id="SM00415">
    <property type="entry name" value="HSF"/>
    <property type="match status" value="1"/>
</dbReference>
<keyword evidence="5" id="KW-0346">Stress response</keyword>
<organism evidence="13 14">
    <name type="scientific">Lactuca saligna</name>
    <name type="common">Willowleaf lettuce</name>
    <dbReference type="NCBI Taxonomy" id="75948"/>
    <lineage>
        <taxon>Eukaryota</taxon>
        <taxon>Viridiplantae</taxon>
        <taxon>Streptophyta</taxon>
        <taxon>Embryophyta</taxon>
        <taxon>Tracheophyta</taxon>
        <taxon>Spermatophyta</taxon>
        <taxon>Magnoliopsida</taxon>
        <taxon>eudicotyledons</taxon>
        <taxon>Gunneridae</taxon>
        <taxon>Pentapetalae</taxon>
        <taxon>asterids</taxon>
        <taxon>campanulids</taxon>
        <taxon>Asterales</taxon>
        <taxon>Asteraceae</taxon>
        <taxon>Cichorioideae</taxon>
        <taxon>Cichorieae</taxon>
        <taxon>Lactucinae</taxon>
        <taxon>Lactuca</taxon>
    </lineage>
</organism>
<feature type="domain" description="HSF-type DNA-binding" evidence="12">
    <location>
        <begin position="33"/>
        <end position="125"/>
    </location>
</feature>
<dbReference type="SUPFAM" id="SSF46785">
    <property type="entry name" value="Winged helix' DNA-binding domain"/>
    <property type="match status" value="1"/>
</dbReference>
<dbReference type="PANTHER" id="PTHR10015:SF456">
    <property type="entry name" value="E2F_DP FAMILY WINGED-HELIX DNA-BINDING DOMAIN-CONTAINING PROTEIN-RELATED"/>
    <property type="match status" value="1"/>
</dbReference>
<keyword evidence="10" id="KW-0175">Coiled coil</keyword>
<evidence type="ECO:0000256" key="6">
    <source>
        <dbReference type="ARBA" id="ARBA00023125"/>
    </source>
</evidence>
<dbReference type="InterPro" id="IPR036390">
    <property type="entry name" value="WH_DNA-bd_sf"/>
</dbReference>
<evidence type="ECO:0000256" key="10">
    <source>
        <dbReference type="SAM" id="Coils"/>
    </source>
</evidence>
<protein>
    <recommendedName>
        <fullName evidence="12">HSF-type DNA-binding domain-containing protein</fullName>
    </recommendedName>
</protein>
<reference evidence="13" key="1">
    <citation type="submission" date="2023-04" db="EMBL/GenBank/DDBJ databases">
        <authorList>
            <person name="Vijverberg K."/>
            <person name="Xiong W."/>
            <person name="Schranz E."/>
        </authorList>
    </citation>
    <scope>NUCLEOTIDE SEQUENCE</scope>
</reference>
<evidence type="ECO:0000313" key="13">
    <source>
        <dbReference type="EMBL" id="CAI9292684.1"/>
    </source>
</evidence>
<evidence type="ECO:0000256" key="3">
    <source>
        <dbReference type="ARBA" id="ARBA00022553"/>
    </source>
</evidence>
<sequence>MEHIEVEDIEIVSDISEGSSNTNELIKGVRNGSLPPFVTKLYDMVSNEAMDSTISWVGDTGFVIWNEQDFIINLLPTMSKSNNFDSFVTQLNNYGFKKISWDRREYAHESFQKGKRHLLNNIKRRSKGNKSVVDKMMCEIQKLERESKELDLELSKFKEYVDNTLSDQKRIIQTMANAIKSTFDQYHHVRGAHMSKETNNNKGKGTQNLKTNELGQSSCSQSLVIEAEDEDI</sequence>
<dbReference type="GO" id="GO:0000978">
    <property type="term" value="F:RNA polymerase II cis-regulatory region sequence-specific DNA binding"/>
    <property type="evidence" value="ECO:0007669"/>
    <property type="project" value="TreeGrafter"/>
</dbReference>
<dbReference type="AlphaFoldDB" id="A0AA35ZIC1"/>
<gene>
    <name evidence="13" type="ORF">LSALG_LOCUS31742</name>
</gene>
<dbReference type="PANTHER" id="PTHR10015">
    <property type="entry name" value="HEAT SHOCK TRANSCRIPTION FACTOR"/>
    <property type="match status" value="1"/>
</dbReference>
<dbReference type="GO" id="GO:0034605">
    <property type="term" value="P:cellular response to heat"/>
    <property type="evidence" value="ECO:0007669"/>
    <property type="project" value="TreeGrafter"/>
</dbReference>
<evidence type="ECO:0000256" key="2">
    <source>
        <dbReference type="ARBA" id="ARBA00011233"/>
    </source>
</evidence>
<evidence type="ECO:0000259" key="12">
    <source>
        <dbReference type="SMART" id="SM00415"/>
    </source>
</evidence>
<dbReference type="GO" id="GO:0003700">
    <property type="term" value="F:DNA-binding transcription factor activity"/>
    <property type="evidence" value="ECO:0007669"/>
    <property type="project" value="InterPro"/>
</dbReference>
<dbReference type="Proteomes" id="UP001177003">
    <property type="component" value="Chromosome 7"/>
</dbReference>
<comment type="subunit">
    <text evidence="2">Homotrimer.</text>
</comment>
<dbReference type="GO" id="GO:0006357">
    <property type="term" value="P:regulation of transcription by RNA polymerase II"/>
    <property type="evidence" value="ECO:0007669"/>
    <property type="project" value="TreeGrafter"/>
</dbReference>
<evidence type="ECO:0000256" key="9">
    <source>
        <dbReference type="RuleBase" id="RU004020"/>
    </source>
</evidence>
<dbReference type="InterPro" id="IPR000232">
    <property type="entry name" value="HSF_DNA-bd"/>
</dbReference>
<evidence type="ECO:0000256" key="4">
    <source>
        <dbReference type="ARBA" id="ARBA00023015"/>
    </source>
</evidence>
<dbReference type="Pfam" id="PF00447">
    <property type="entry name" value="HSF_DNA-bind"/>
    <property type="match status" value="1"/>
</dbReference>
<keyword evidence="14" id="KW-1185">Reference proteome</keyword>
<evidence type="ECO:0000256" key="11">
    <source>
        <dbReference type="SAM" id="MobiDB-lite"/>
    </source>
</evidence>
<dbReference type="PRINTS" id="PR00056">
    <property type="entry name" value="HSFDOMAIN"/>
</dbReference>
<dbReference type="FunFam" id="1.10.10.10:FF:000037">
    <property type="entry name" value="Heat stress transcription factor B-4"/>
    <property type="match status" value="1"/>
</dbReference>
<feature type="region of interest" description="Disordered" evidence="11">
    <location>
        <begin position="194"/>
        <end position="215"/>
    </location>
</feature>
<accession>A0AA35ZIC1</accession>
<dbReference type="InterPro" id="IPR036388">
    <property type="entry name" value="WH-like_DNA-bd_sf"/>
</dbReference>
<feature type="compositionally biased region" description="Polar residues" evidence="11">
    <location>
        <begin position="197"/>
        <end position="215"/>
    </location>
</feature>
<evidence type="ECO:0000256" key="8">
    <source>
        <dbReference type="ARBA" id="ARBA00023242"/>
    </source>
</evidence>